<accession>A0A1I0R9B5</accession>
<evidence type="ECO:0000313" key="3">
    <source>
        <dbReference type="Proteomes" id="UP000199650"/>
    </source>
</evidence>
<feature type="compositionally biased region" description="Basic residues" evidence="1">
    <location>
        <begin position="391"/>
        <end position="402"/>
    </location>
</feature>
<dbReference type="SUPFAM" id="SSF53448">
    <property type="entry name" value="Nucleotide-diphospho-sugar transferases"/>
    <property type="match status" value="1"/>
</dbReference>
<dbReference type="InterPro" id="IPR029063">
    <property type="entry name" value="SAM-dependent_MTases_sf"/>
</dbReference>
<name>A0A1I0R9B5_9RHOB</name>
<dbReference type="EMBL" id="FOJB01000003">
    <property type="protein sequence ID" value="SEW37361.1"/>
    <property type="molecule type" value="Genomic_DNA"/>
</dbReference>
<organism evidence="2 3">
    <name type="scientific">Aliiroseovarius sediminilitoris</name>
    <dbReference type="NCBI Taxonomy" id="1173584"/>
    <lineage>
        <taxon>Bacteria</taxon>
        <taxon>Pseudomonadati</taxon>
        <taxon>Pseudomonadota</taxon>
        <taxon>Alphaproteobacteria</taxon>
        <taxon>Rhodobacterales</taxon>
        <taxon>Paracoccaceae</taxon>
        <taxon>Aliiroseovarius</taxon>
    </lineage>
</organism>
<evidence type="ECO:0000313" key="2">
    <source>
        <dbReference type="EMBL" id="SEW37361.1"/>
    </source>
</evidence>
<evidence type="ECO:0000256" key="1">
    <source>
        <dbReference type="SAM" id="MobiDB-lite"/>
    </source>
</evidence>
<dbReference type="Proteomes" id="UP000199650">
    <property type="component" value="Unassembled WGS sequence"/>
</dbReference>
<dbReference type="STRING" id="1173584.SAMN05444851_3269"/>
<keyword evidence="2" id="KW-0808">Transferase</keyword>
<dbReference type="Gene3D" id="3.40.50.150">
    <property type="entry name" value="Vaccinia Virus protein VP39"/>
    <property type="match status" value="1"/>
</dbReference>
<keyword evidence="3" id="KW-1185">Reference proteome</keyword>
<gene>
    <name evidence="2" type="ORF">SAMN05444851_3269</name>
</gene>
<dbReference type="SUPFAM" id="SSF53335">
    <property type="entry name" value="S-adenosyl-L-methionine-dependent methyltransferases"/>
    <property type="match status" value="2"/>
</dbReference>
<protein>
    <submittedName>
        <fullName evidence="2">Glycosyl transferase family 2</fullName>
    </submittedName>
</protein>
<dbReference type="GO" id="GO:0016740">
    <property type="term" value="F:transferase activity"/>
    <property type="evidence" value="ECO:0007669"/>
    <property type="project" value="UniProtKB-KW"/>
</dbReference>
<dbReference type="AlphaFoldDB" id="A0A1I0R9B5"/>
<dbReference type="InterPro" id="IPR029044">
    <property type="entry name" value="Nucleotide-diphossugar_trans"/>
</dbReference>
<reference evidence="2 3" key="1">
    <citation type="submission" date="2016-10" db="EMBL/GenBank/DDBJ databases">
        <authorList>
            <person name="de Groot N.N."/>
        </authorList>
    </citation>
    <scope>NUCLEOTIDE SEQUENCE [LARGE SCALE GENOMIC DNA]</scope>
    <source>
        <strain evidence="2 3">DSM 29439</strain>
    </source>
</reference>
<feature type="region of interest" description="Disordered" evidence="1">
    <location>
        <begin position="388"/>
        <end position="407"/>
    </location>
</feature>
<dbReference type="Pfam" id="PF13704">
    <property type="entry name" value="Glyco_tranf_2_4"/>
    <property type="match status" value="1"/>
</dbReference>
<sequence>MTKPESGISKLKSQAVVSDIFGTVDFPLKPNRSPHGRVTAVSMMKDEGPFVLEWIAHHLAIGFTDLVVFTNDCSDGTDDMLIRLEELGLAHHRRNVIPDGIRPQPSALKHAQLDPLVGASDWVLVFDADEFLCIRHGDGSLDGMISAAQDAGANGIVITWRIYGSGGVHDWSRAPVTEQYVHAAPPMWNKGWGVKTLFKFDPDYWKLGIHRPKIKNKHLKTDFPDSVVWLNGSGLPMEDYFKFRGWRSIVRTVGYDWAQMNHYAVKSIDSYAIRKFRGNVNLKKDKYNADYWALQDRNEVVDESALRHAGRRRDIFDTLLTDPVLHKLHFAALERAEARLAEFKGTEAYADLVAGLKEASKVPITKIDAKPPKPRDPARIAALMSEVEKKRNTKPKSERRHSAHPDWGKASDLYVRGPIDLDTDTPVEVFENRKLKIPADPRVFTPATIQLIMEGKFERNAARRIPKLLNPGATYLEVGAGIGFLPAVIAREQPGVTVIAQEEVPALAQTAARIWDVNGLSQGPALTLTTTPLIQPDDAPDAASGLKALLEDHKCSVLVVNDPRMTPAMLEASLKAVPDTPPKAIILGARALGDQLNADDATLVLTTQGYGVLKENPLAAALLFLHRSAVPEQDRTR</sequence>
<proteinExistence type="predicted"/>
<dbReference type="RefSeq" id="WP_245744799.1">
    <property type="nucleotide sequence ID" value="NZ_FOJB01000003.1"/>
</dbReference>